<evidence type="ECO:0000259" key="5">
    <source>
        <dbReference type="PROSITE" id="PS50119"/>
    </source>
</evidence>
<name>A0A078ARK2_STYLE</name>
<dbReference type="AlphaFoldDB" id="A0A078ARK2"/>
<dbReference type="Gene3D" id="3.30.40.10">
    <property type="entry name" value="Zinc/RING finger domain, C3HC4 (zinc finger)"/>
    <property type="match status" value="1"/>
</dbReference>
<dbReference type="EMBL" id="CCKQ01013432">
    <property type="protein sequence ID" value="CDW85095.1"/>
    <property type="molecule type" value="Genomic_DNA"/>
</dbReference>
<reference evidence="7 8" key="1">
    <citation type="submission" date="2014-06" db="EMBL/GenBank/DDBJ databases">
        <authorList>
            <person name="Swart Estienne"/>
        </authorList>
    </citation>
    <scope>NUCLEOTIDE SEQUENCE [LARGE SCALE GENOMIC DNA]</scope>
    <source>
        <strain evidence="7 8">130c</strain>
    </source>
</reference>
<protein>
    <submittedName>
        <fullName evidence="7">Tldc domain-containing protein</fullName>
    </submittedName>
</protein>
<dbReference type="InterPro" id="IPR000315">
    <property type="entry name" value="Znf_B-box"/>
</dbReference>
<dbReference type="PROSITE" id="PS50119">
    <property type="entry name" value="ZF_BBOX"/>
    <property type="match status" value="1"/>
</dbReference>
<keyword evidence="2" id="KW-0863">Zinc-finger</keyword>
<evidence type="ECO:0000256" key="1">
    <source>
        <dbReference type="ARBA" id="ARBA00022723"/>
    </source>
</evidence>
<dbReference type="SMART" id="SM00584">
    <property type="entry name" value="TLDc"/>
    <property type="match status" value="1"/>
</dbReference>
<dbReference type="SUPFAM" id="SSF57845">
    <property type="entry name" value="B-box zinc-binding domain"/>
    <property type="match status" value="1"/>
</dbReference>
<dbReference type="OrthoDB" id="25620at2759"/>
<keyword evidence="8" id="KW-1185">Reference proteome</keyword>
<feature type="region of interest" description="Disordered" evidence="4">
    <location>
        <begin position="233"/>
        <end position="258"/>
    </location>
</feature>
<keyword evidence="3" id="KW-0175">Coiled coil</keyword>
<dbReference type="InterPro" id="IPR013083">
    <property type="entry name" value="Znf_RING/FYVE/PHD"/>
</dbReference>
<evidence type="ECO:0000256" key="3">
    <source>
        <dbReference type="SAM" id="Coils"/>
    </source>
</evidence>
<dbReference type="GO" id="GO:0008270">
    <property type="term" value="F:zinc ion binding"/>
    <property type="evidence" value="ECO:0007669"/>
    <property type="project" value="UniProtKB-KW"/>
</dbReference>
<dbReference type="PANTHER" id="PTHR23354">
    <property type="entry name" value="NUCLEOLAR PROTEIN 7/ESTROGEN RECEPTOR COACTIVATOR-RELATED"/>
    <property type="match status" value="1"/>
</dbReference>
<proteinExistence type="predicted"/>
<dbReference type="InterPro" id="IPR006571">
    <property type="entry name" value="TLDc_dom"/>
</dbReference>
<keyword evidence="2" id="KW-0862">Zinc</keyword>
<organism evidence="7 8">
    <name type="scientific">Stylonychia lemnae</name>
    <name type="common">Ciliate</name>
    <dbReference type="NCBI Taxonomy" id="5949"/>
    <lineage>
        <taxon>Eukaryota</taxon>
        <taxon>Sar</taxon>
        <taxon>Alveolata</taxon>
        <taxon>Ciliophora</taxon>
        <taxon>Intramacronucleata</taxon>
        <taxon>Spirotrichea</taxon>
        <taxon>Stichotrichia</taxon>
        <taxon>Sporadotrichida</taxon>
        <taxon>Oxytrichidae</taxon>
        <taxon>Stylonychinae</taxon>
        <taxon>Stylonychia</taxon>
    </lineage>
</organism>
<gene>
    <name evidence="7" type="primary">Contig18956.g20105</name>
    <name evidence="7" type="ORF">STYLEM_14165</name>
</gene>
<sequence length="475" mass="54606">MKIYSCKGCNLLFNQTVRKPMNLSCGDVICQACLAFQFNEASKKQGFFNCPFNDAHTIDYNFEPFENLHILQNLSSQEFLNIQCDKHSDEMVKIYCQKTEELICGECVIIREAFNNSKSENDFFKVSRKGFEGYAQNIILALVNLQERIKNLLNDLLSFKNKDKIFMGSEFMKLVKNVKQVFQDKACREEFSKSCEDILDDTAQNSNHEESESEYQILKQSQSLSDLFEQSSLSQKGSRQEQATQMNPQQKEEEKKQENNIITQEIKSVASVQLQTIPEQLSALKLLETNPQYMNYRKLVDFQITTNQEFLIRDNILNQQFLKFQLIYKGSRDGFASQDFHQYCNNLGPTILFALTEHGKVFGGYVSVPWNSNNLYTVDQKAFVFSLTNKTKHLQFQNLQQAALHSSSHSWIQGGGHDILISHDCDKNHNSLCNLGHTYQTPTGLSHGQDNTKSYLGGAKNFKILEIEVYRVVFV</sequence>
<dbReference type="Pfam" id="PF07534">
    <property type="entry name" value="TLD"/>
    <property type="match status" value="1"/>
</dbReference>
<keyword evidence="1" id="KW-0479">Metal-binding</keyword>
<feature type="domain" description="TLDc" evidence="6">
    <location>
        <begin position="298"/>
        <end position="473"/>
    </location>
</feature>
<evidence type="ECO:0000259" key="6">
    <source>
        <dbReference type="PROSITE" id="PS51886"/>
    </source>
</evidence>
<dbReference type="Proteomes" id="UP000039865">
    <property type="component" value="Unassembled WGS sequence"/>
</dbReference>
<feature type="compositionally biased region" description="Polar residues" evidence="4">
    <location>
        <begin position="233"/>
        <end position="248"/>
    </location>
</feature>
<dbReference type="InParanoid" id="A0A078ARK2"/>
<accession>A0A078ARK2</accession>
<dbReference type="CDD" id="cd19756">
    <property type="entry name" value="Bbox2"/>
    <property type="match status" value="1"/>
</dbReference>
<evidence type="ECO:0000313" key="8">
    <source>
        <dbReference type="Proteomes" id="UP000039865"/>
    </source>
</evidence>
<feature type="domain" description="B box-type" evidence="5">
    <location>
        <begin position="84"/>
        <end position="107"/>
    </location>
</feature>
<evidence type="ECO:0000313" key="7">
    <source>
        <dbReference type="EMBL" id="CDW85095.1"/>
    </source>
</evidence>
<dbReference type="PANTHER" id="PTHR23354:SF122">
    <property type="entry name" value="GTPASE-ACTIVATING PROTEIN SKYWALKER"/>
    <property type="match status" value="1"/>
</dbReference>
<dbReference type="Gene3D" id="3.30.160.60">
    <property type="entry name" value="Classic Zinc Finger"/>
    <property type="match status" value="1"/>
</dbReference>
<evidence type="ECO:0000256" key="2">
    <source>
        <dbReference type="PROSITE-ProRule" id="PRU00024"/>
    </source>
</evidence>
<feature type="coiled-coil region" evidence="3">
    <location>
        <begin position="135"/>
        <end position="162"/>
    </location>
</feature>
<evidence type="ECO:0000256" key="4">
    <source>
        <dbReference type="SAM" id="MobiDB-lite"/>
    </source>
</evidence>
<dbReference type="PROSITE" id="PS51886">
    <property type="entry name" value="TLDC"/>
    <property type="match status" value="1"/>
</dbReference>